<sequence>DETQIGNYIISYQDLVILYDYTKDLVVDSIRFEFVPQDLLLKLTAHEEMEEYRDVRPLNIIVVKQDNLQTLQQQIGGLDESYIGSYIISYTEKIVIYDYINDKVLINQALRTNE</sequence>
<dbReference type="EMBL" id="BARS01020344">
    <property type="protein sequence ID" value="GAG06191.1"/>
    <property type="molecule type" value="Genomic_DNA"/>
</dbReference>
<name>X0W0C2_9ZZZZ</name>
<accession>X0W0C2</accession>
<proteinExistence type="predicted"/>
<feature type="non-terminal residue" evidence="1">
    <location>
        <position position="1"/>
    </location>
</feature>
<gene>
    <name evidence="1" type="ORF">S01H1_32820</name>
</gene>
<dbReference type="AlphaFoldDB" id="X0W0C2"/>
<comment type="caution">
    <text evidence="1">The sequence shown here is derived from an EMBL/GenBank/DDBJ whole genome shotgun (WGS) entry which is preliminary data.</text>
</comment>
<reference evidence="1" key="1">
    <citation type="journal article" date="2014" name="Front. Microbiol.">
        <title>High frequency of phylogenetically diverse reductive dehalogenase-homologous genes in deep subseafloor sedimentary metagenomes.</title>
        <authorList>
            <person name="Kawai M."/>
            <person name="Futagami T."/>
            <person name="Toyoda A."/>
            <person name="Takaki Y."/>
            <person name="Nishi S."/>
            <person name="Hori S."/>
            <person name="Arai W."/>
            <person name="Tsubouchi T."/>
            <person name="Morono Y."/>
            <person name="Uchiyama I."/>
            <person name="Ito T."/>
            <person name="Fujiyama A."/>
            <person name="Inagaki F."/>
            <person name="Takami H."/>
        </authorList>
    </citation>
    <scope>NUCLEOTIDE SEQUENCE</scope>
    <source>
        <strain evidence="1">Expedition CK06-06</strain>
    </source>
</reference>
<organism evidence="1">
    <name type="scientific">marine sediment metagenome</name>
    <dbReference type="NCBI Taxonomy" id="412755"/>
    <lineage>
        <taxon>unclassified sequences</taxon>
        <taxon>metagenomes</taxon>
        <taxon>ecological metagenomes</taxon>
    </lineage>
</organism>
<evidence type="ECO:0000313" key="1">
    <source>
        <dbReference type="EMBL" id="GAG06191.1"/>
    </source>
</evidence>
<protein>
    <submittedName>
        <fullName evidence="1">Uncharacterized protein</fullName>
    </submittedName>
</protein>